<dbReference type="Pfam" id="PF00583">
    <property type="entry name" value="Acetyltransf_1"/>
    <property type="match status" value="1"/>
</dbReference>
<dbReference type="SUPFAM" id="SSF55729">
    <property type="entry name" value="Acyl-CoA N-acyltransferases (Nat)"/>
    <property type="match status" value="1"/>
</dbReference>
<comment type="cofactor">
    <cofactor evidence="1">
        <name>pyridoxal 5'-phosphate</name>
        <dbReference type="ChEBI" id="CHEBI:597326"/>
    </cofactor>
</comment>
<evidence type="ECO:0000259" key="3">
    <source>
        <dbReference type="PROSITE" id="PS51186"/>
    </source>
</evidence>
<dbReference type="GO" id="GO:0004795">
    <property type="term" value="F:threonine synthase activity"/>
    <property type="evidence" value="ECO:0007669"/>
    <property type="project" value="UniProtKB-EC"/>
</dbReference>
<keyword evidence="4" id="KW-0456">Lyase</keyword>
<dbReference type="Gene3D" id="3.40.50.1100">
    <property type="match status" value="2"/>
</dbReference>
<dbReference type="Pfam" id="PF00291">
    <property type="entry name" value="PALP"/>
    <property type="match status" value="1"/>
</dbReference>
<dbReference type="RefSeq" id="WP_209661515.1">
    <property type="nucleotide sequence ID" value="NZ_JAGGLI010000029.1"/>
</dbReference>
<name>A0ABS4KL00_9FIRM</name>
<dbReference type="InterPro" id="IPR000182">
    <property type="entry name" value="GNAT_dom"/>
</dbReference>
<dbReference type="EC" id="4.2.3.1" evidence="4"/>
<comment type="caution">
    <text evidence="4">The sequence shown here is derived from an EMBL/GenBank/DDBJ whole genome shotgun (WGS) entry which is preliminary data.</text>
</comment>
<keyword evidence="5" id="KW-1185">Reference proteome</keyword>
<organism evidence="4 5">
    <name type="scientific">Acetoanaerobium pronyense</name>
    <dbReference type="NCBI Taxonomy" id="1482736"/>
    <lineage>
        <taxon>Bacteria</taxon>
        <taxon>Bacillati</taxon>
        <taxon>Bacillota</taxon>
        <taxon>Clostridia</taxon>
        <taxon>Peptostreptococcales</taxon>
        <taxon>Filifactoraceae</taxon>
        <taxon>Acetoanaerobium</taxon>
    </lineage>
</organism>
<feature type="domain" description="N-acetyltransferase" evidence="3">
    <location>
        <begin position="313"/>
        <end position="448"/>
    </location>
</feature>
<gene>
    <name evidence="4" type="ORF">J2Z35_002269</name>
</gene>
<evidence type="ECO:0000256" key="2">
    <source>
        <dbReference type="ARBA" id="ARBA00022898"/>
    </source>
</evidence>
<proteinExistence type="predicted"/>
<dbReference type="InterPro" id="IPR001926">
    <property type="entry name" value="TrpB-like_PALP"/>
</dbReference>
<dbReference type="Proteomes" id="UP001314903">
    <property type="component" value="Unassembled WGS sequence"/>
</dbReference>
<dbReference type="SUPFAM" id="SSF53686">
    <property type="entry name" value="Tryptophan synthase beta subunit-like PLP-dependent enzymes"/>
    <property type="match status" value="1"/>
</dbReference>
<dbReference type="EMBL" id="JAGGLI010000029">
    <property type="protein sequence ID" value="MBP2028466.1"/>
    <property type="molecule type" value="Genomic_DNA"/>
</dbReference>
<dbReference type="Gene3D" id="3.40.630.30">
    <property type="match status" value="1"/>
</dbReference>
<dbReference type="PROSITE" id="PS51186">
    <property type="entry name" value="GNAT"/>
    <property type="match status" value="1"/>
</dbReference>
<protein>
    <submittedName>
        <fullName evidence="4">Threonine synthase</fullName>
        <ecNumber evidence="4">4.2.3.1</ecNumber>
    </submittedName>
</protein>
<reference evidence="4 5" key="1">
    <citation type="submission" date="2021-03" db="EMBL/GenBank/DDBJ databases">
        <title>Genomic Encyclopedia of Type Strains, Phase IV (KMG-IV): sequencing the most valuable type-strain genomes for metagenomic binning, comparative biology and taxonomic classification.</title>
        <authorList>
            <person name="Goeker M."/>
        </authorList>
    </citation>
    <scope>NUCLEOTIDE SEQUENCE [LARGE SCALE GENOMIC DNA]</scope>
    <source>
        <strain evidence="4 5">DSM 27512</strain>
    </source>
</reference>
<dbReference type="InterPro" id="IPR036052">
    <property type="entry name" value="TrpB-like_PALP_sf"/>
</dbReference>
<sequence length="448" mass="51150">MNISGKTPLMRAKKLEKYLGVEEIYLKLEGTNPFNHKFDRIAEVLVKDAQIQNKQTLLVNGAEDYIESVGHFAEKAGLSIKVPQFKNEKWKNTAFPKDIIIDFTKEKIDNKYVFVDTFCEKNDFYNASNGYRNRHLSIISLQSIGEEIAERLGDGISSVFTQLSYGYTVSSLYNGFVEQWVQGKINKYPQIFSCTIPNGNVIFDDFKKKREILGLENYKIKVNKYTRNLFTGEGALLEETLKAIHDTEGNIISVDEKLLKESSQVLRQQENIILSTEEAYAFAGFYKMAKEGQIEKGKHVIILNDGRSDLEVIRINDFKKYAKEELAQWIKEWLQGYSDPIEETIDALDHAIEDGFILLALRNNIPQGACVVVNTGFKDFVPTYHLGYIATKEGNKGRGIATNLISQMIELTDGNLSLHVDAKNKRATKLYEKLGFEIKYFRMLYTGE</sequence>
<dbReference type="InterPro" id="IPR016181">
    <property type="entry name" value="Acyl_CoA_acyltransferase"/>
</dbReference>
<evidence type="ECO:0000313" key="4">
    <source>
        <dbReference type="EMBL" id="MBP2028466.1"/>
    </source>
</evidence>
<keyword evidence="2" id="KW-0663">Pyridoxal phosphate</keyword>
<accession>A0ABS4KL00</accession>
<evidence type="ECO:0000313" key="5">
    <source>
        <dbReference type="Proteomes" id="UP001314903"/>
    </source>
</evidence>
<evidence type="ECO:0000256" key="1">
    <source>
        <dbReference type="ARBA" id="ARBA00001933"/>
    </source>
</evidence>